<protein>
    <submittedName>
        <fullName evidence="1">Uncharacterized protein</fullName>
    </submittedName>
</protein>
<proteinExistence type="predicted"/>
<dbReference type="EMBL" id="LSRX01000761">
    <property type="protein sequence ID" value="OLP89414.1"/>
    <property type="molecule type" value="Genomic_DNA"/>
</dbReference>
<sequence length="76" mass="8545">MVMGKEIDPDIAVPRRLRSLCRFRGLTTAAAPFQRRACQQRHQEQVALAGPRLKCADASDIFPRKKKCLYNSVAST</sequence>
<evidence type="ECO:0000313" key="1">
    <source>
        <dbReference type="EMBL" id="OLP89414.1"/>
    </source>
</evidence>
<organism evidence="1 2">
    <name type="scientific">Symbiodinium microadriaticum</name>
    <name type="common">Dinoflagellate</name>
    <name type="synonym">Zooxanthella microadriatica</name>
    <dbReference type="NCBI Taxonomy" id="2951"/>
    <lineage>
        <taxon>Eukaryota</taxon>
        <taxon>Sar</taxon>
        <taxon>Alveolata</taxon>
        <taxon>Dinophyceae</taxon>
        <taxon>Suessiales</taxon>
        <taxon>Symbiodiniaceae</taxon>
        <taxon>Symbiodinium</taxon>
    </lineage>
</organism>
<dbReference type="AlphaFoldDB" id="A0A1Q9D2P2"/>
<dbReference type="Proteomes" id="UP000186817">
    <property type="component" value="Unassembled WGS sequence"/>
</dbReference>
<reference evidence="1 2" key="1">
    <citation type="submission" date="2016-02" db="EMBL/GenBank/DDBJ databases">
        <title>Genome analysis of coral dinoflagellate symbionts highlights evolutionary adaptations to a symbiotic lifestyle.</title>
        <authorList>
            <person name="Aranda M."/>
            <person name="Li Y."/>
            <person name="Liew Y.J."/>
            <person name="Baumgarten S."/>
            <person name="Simakov O."/>
            <person name="Wilson M."/>
            <person name="Piel J."/>
            <person name="Ashoor H."/>
            <person name="Bougouffa S."/>
            <person name="Bajic V.B."/>
            <person name="Ryu T."/>
            <person name="Ravasi T."/>
            <person name="Bayer T."/>
            <person name="Micklem G."/>
            <person name="Kim H."/>
            <person name="Bhak J."/>
            <person name="Lajeunesse T.C."/>
            <person name="Voolstra C.R."/>
        </authorList>
    </citation>
    <scope>NUCLEOTIDE SEQUENCE [LARGE SCALE GENOMIC DNA]</scope>
    <source>
        <strain evidence="1 2">CCMP2467</strain>
    </source>
</reference>
<comment type="caution">
    <text evidence="1">The sequence shown here is derived from an EMBL/GenBank/DDBJ whole genome shotgun (WGS) entry which is preliminary data.</text>
</comment>
<accession>A0A1Q9D2P2</accession>
<keyword evidence="2" id="KW-1185">Reference proteome</keyword>
<gene>
    <name evidence="1" type="ORF">AK812_SmicGene29127</name>
</gene>
<evidence type="ECO:0000313" key="2">
    <source>
        <dbReference type="Proteomes" id="UP000186817"/>
    </source>
</evidence>
<name>A0A1Q9D2P2_SYMMI</name>